<protein>
    <submittedName>
        <fullName evidence="2">Uncharacterized protein</fullName>
    </submittedName>
</protein>
<feature type="compositionally biased region" description="Basic and acidic residues" evidence="1">
    <location>
        <begin position="33"/>
        <end position="46"/>
    </location>
</feature>
<feature type="region of interest" description="Disordered" evidence="1">
    <location>
        <begin position="13"/>
        <end position="156"/>
    </location>
</feature>
<reference evidence="2" key="1">
    <citation type="submission" date="2015-05" db="UniProtKB">
        <authorList>
            <consortium name="EnsemblMetazoa"/>
        </authorList>
    </citation>
    <scope>IDENTIFICATION</scope>
</reference>
<evidence type="ECO:0000313" key="3">
    <source>
        <dbReference type="Proteomes" id="UP000015103"/>
    </source>
</evidence>
<evidence type="ECO:0000256" key="1">
    <source>
        <dbReference type="SAM" id="MobiDB-lite"/>
    </source>
</evidence>
<feature type="compositionally biased region" description="Basic and acidic residues" evidence="1">
    <location>
        <begin position="72"/>
        <end position="85"/>
    </location>
</feature>
<dbReference type="EnsemblMetazoa" id="RPRC007088-RA">
    <property type="protein sequence ID" value="RPRC007088-PA"/>
    <property type="gene ID" value="RPRC007088"/>
</dbReference>
<feature type="region of interest" description="Disordered" evidence="1">
    <location>
        <begin position="172"/>
        <end position="191"/>
    </location>
</feature>
<dbReference type="AlphaFoldDB" id="T1HSR8"/>
<dbReference type="VEuPathDB" id="VectorBase:RPRC007088"/>
<name>T1HSR8_RHOPR</name>
<keyword evidence="3" id="KW-1185">Reference proteome</keyword>
<dbReference type="Proteomes" id="UP000015103">
    <property type="component" value="Unassembled WGS sequence"/>
</dbReference>
<feature type="compositionally biased region" description="Basic residues" evidence="1">
    <location>
        <begin position="22"/>
        <end position="32"/>
    </location>
</feature>
<feature type="compositionally biased region" description="Basic residues" evidence="1">
    <location>
        <begin position="173"/>
        <end position="183"/>
    </location>
</feature>
<accession>T1HSR8</accession>
<feature type="compositionally biased region" description="Basic residues" evidence="1">
    <location>
        <begin position="137"/>
        <end position="146"/>
    </location>
</feature>
<organism evidence="2 3">
    <name type="scientific">Rhodnius prolixus</name>
    <name type="common">Triatomid bug</name>
    <dbReference type="NCBI Taxonomy" id="13249"/>
    <lineage>
        <taxon>Eukaryota</taxon>
        <taxon>Metazoa</taxon>
        <taxon>Ecdysozoa</taxon>
        <taxon>Arthropoda</taxon>
        <taxon>Hexapoda</taxon>
        <taxon>Insecta</taxon>
        <taxon>Pterygota</taxon>
        <taxon>Neoptera</taxon>
        <taxon>Paraneoptera</taxon>
        <taxon>Hemiptera</taxon>
        <taxon>Heteroptera</taxon>
        <taxon>Panheteroptera</taxon>
        <taxon>Cimicomorpha</taxon>
        <taxon>Reduviidae</taxon>
        <taxon>Triatominae</taxon>
        <taxon>Rhodnius</taxon>
    </lineage>
</organism>
<sequence>MSTVDHTSAFAVYSGLGGKLSKSQRRRRKNKEKAKNIDAKKIDEPRTVLLENKKKRKNDDIAKNTQKSKKQKLLELNEEKAKKLSNDQVPKLPPKETHVKSKKNMKPKLINSAKSKGELEICKNNGGKGKKLERLKSGKTLKKNKTSKKETGFMPQKIQLLTEEQVKRELRNKVKGNTKKSKVKKSEEIEE</sequence>
<proteinExistence type="predicted"/>
<dbReference type="InParanoid" id="T1HSR8"/>
<dbReference type="HOGENOM" id="CLU_1424842_0_0_1"/>
<evidence type="ECO:0000313" key="2">
    <source>
        <dbReference type="EnsemblMetazoa" id="RPRC007088-PA"/>
    </source>
</evidence>
<dbReference type="EMBL" id="ACPB03006567">
    <property type="status" value="NOT_ANNOTATED_CDS"/>
    <property type="molecule type" value="Genomic_DNA"/>
</dbReference>